<evidence type="ECO:0000313" key="1">
    <source>
        <dbReference type="EMBL" id="QHU20557.1"/>
    </source>
</evidence>
<dbReference type="AlphaFoldDB" id="A0A6C0KV40"/>
<name>A0A6C0KV40_9ZZZZ</name>
<reference evidence="1" key="1">
    <citation type="journal article" date="2020" name="Nature">
        <title>Giant virus diversity and host interactions through global metagenomics.</title>
        <authorList>
            <person name="Schulz F."/>
            <person name="Roux S."/>
            <person name="Paez-Espino D."/>
            <person name="Jungbluth S."/>
            <person name="Walsh D.A."/>
            <person name="Denef V.J."/>
            <person name="McMahon K.D."/>
            <person name="Konstantinidis K.T."/>
            <person name="Eloe-Fadrosh E.A."/>
            <person name="Kyrpides N.C."/>
            <person name="Woyke T."/>
        </authorList>
    </citation>
    <scope>NUCLEOTIDE SEQUENCE</scope>
    <source>
        <strain evidence="1">GVMAG-S-3300013093-109</strain>
    </source>
</reference>
<dbReference type="InterPro" id="IPR014903">
    <property type="entry name" value="DUF1796"/>
</dbReference>
<dbReference type="Pfam" id="PF08795">
    <property type="entry name" value="DUF1796"/>
    <property type="match status" value="1"/>
</dbReference>
<accession>A0A6C0KV40</accession>
<dbReference type="EMBL" id="MN740969">
    <property type="protein sequence ID" value="QHU20557.1"/>
    <property type="molecule type" value="Genomic_DNA"/>
</dbReference>
<organism evidence="1">
    <name type="scientific">viral metagenome</name>
    <dbReference type="NCBI Taxonomy" id="1070528"/>
    <lineage>
        <taxon>unclassified sequences</taxon>
        <taxon>metagenomes</taxon>
        <taxon>organismal metagenomes</taxon>
    </lineage>
</organism>
<proteinExistence type="predicted"/>
<protein>
    <submittedName>
        <fullName evidence="1">Uncharacterized protein</fullName>
    </submittedName>
</protein>
<sequence>MIKVLLVPMGARCGISFLLENLHIYLPRTPFEWMTTLNLRSLVTMLQTEFRDFLRKDHIPIITKKFEDGQIPFENDYEIRFEHDARHDQETNCFVIDETEREKILEKYDRRCKRLLTNLKEADKIIFVRIAESFRMPSHTDGWHHTYEEGDFENGVKTMYELKDLYPTKEVHCCYLCSMAEIQEFSDYISAVHSDPDITMHWNKE</sequence>